<organism evidence="1">
    <name type="scientific">human gut metagenome</name>
    <dbReference type="NCBI Taxonomy" id="408170"/>
    <lineage>
        <taxon>unclassified sequences</taxon>
        <taxon>metagenomes</taxon>
        <taxon>organismal metagenomes</taxon>
    </lineage>
</organism>
<reference evidence="1" key="1">
    <citation type="journal article" date="2013" name="Environ. Microbiol.">
        <title>Microbiota from the distal guts of lean and obese adolescents exhibit partial functional redundancy besides clear differences in community structure.</title>
        <authorList>
            <person name="Ferrer M."/>
            <person name="Ruiz A."/>
            <person name="Lanza F."/>
            <person name="Haange S.B."/>
            <person name="Oberbach A."/>
            <person name="Till H."/>
            <person name="Bargiela R."/>
            <person name="Campoy C."/>
            <person name="Segura M.T."/>
            <person name="Richter M."/>
            <person name="von Bergen M."/>
            <person name="Seifert J."/>
            <person name="Suarez A."/>
        </authorList>
    </citation>
    <scope>NUCLEOTIDE SEQUENCE</scope>
</reference>
<dbReference type="Pfam" id="PF12099">
    <property type="entry name" value="DUF3575"/>
    <property type="match status" value="1"/>
</dbReference>
<dbReference type="InterPro" id="IPR021958">
    <property type="entry name" value="DUF3575"/>
</dbReference>
<evidence type="ECO:0000313" key="1">
    <source>
        <dbReference type="EMBL" id="EKC60272.1"/>
    </source>
</evidence>
<protein>
    <submittedName>
        <fullName evidence="1">Uncharacterized protein</fullName>
    </submittedName>
</protein>
<dbReference type="EMBL" id="AJWZ01006266">
    <property type="protein sequence ID" value="EKC60272.1"/>
    <property type="molecule type" value="Genomic_DNA"/>
</dbReference>
<comment type="caution">
    <text evidence="1">The sequence shown here is derived from an EMBL/GenBank/DDBJ whole genome shotgun (WGS) entry which is preliminary data.</text>
</comment>
<feature type="non-terminal residue" evidence="1">
    <location>
        <position position="1"/>
    </location>
</feature>
<gene>
    <name evidence="1" type="ORF">OBE_09061</name>
</gene>
<proteinExistence type="predicted"/>
<accession>K1SHZ6</accession>
<dbReference type="AlphaFoldDB" id="K1SHZ6"/>
<sequence length="64" mass="7611">PWKFSGDKKMRFWNVMPEYRWYTCQKFGGHFFGIHALGGEYNIKNIDLPFGILPKTLEGRHYEG</sequence>
<name>K1SHZ6_9ZZZZ</name>